<feature type="domain" description="Methyltransferase" evidence="3">
    <location>
        <begin position="44"/>
        <end position="135"/>
    </location>
</feature>
<dbReference type="AlphaFoldDB" id="A0A9X2B7F9"/>
<reference evidence="4" key="1">
    <citation type="submission" date="2022-04" db="EMBL/GenBank/DDBJ databases">
        <title>Paenibacillus mangrovi sp. nov., a novel endophytic bacterium isolated from bark of Kandelia candel.</title>
        <authorList>
            <person name="Tuo L."/>
        </authorList>
    </citation>
    <scope>NUCLEOTIDE SEQUENCE</scope>
    <source>
        <strain evidence="4">KQZ6P-2</strain>
    </source>
</reference>
<evidence type="ECO:0000313" key="5">
    <source>
        <dbReference type="Proteomes" id="UP001139347"/>
    </source>
</evidence>
<dbReference type="Gene3D" id="3.40.50.150">
    <property type="entry name" value="Vaccinia Virus protein VP39"/>
    <property type="match status" value="1"/>
</dbReference>
<sequence length="263" mass="30005">MSLYGNDLFKGTAAYYTKYRPLYPASLIRFIVDHFELDGSGRMIDLGCGTGQLAMRFSDWFEQIIGIDPEPEMLAEARRLTEMNRITNLSWVQGSAEEKAAEPGSYRLVTIAKAFHWMDRESILATLYPRLDEGGGIAIIDQHNERNETQVWQQRVDEILKAWLGPERRAGQGTYSPPKEKYEDTLGKFPFREIEKHALPDYEHTWTVESIIGNIYSSSFGARHFFGDRIGAFEEEVRLSLLEMNPEGVFTEGIPVNVITALK</sequence>
<dbReference type="InterPro" id="IPR051052">
    <property type="entry name" value="Diverse_substrate_MTase"/>
</dbReference>
<dbReference type="GO" id="GO:0032259">
    <property type="term" value="P:methylation"/>
    <property type="evidence" value="ECO:0007669"/>
    <property type="project" value="UniProtKB-KW"/>
</dbReference>
<comment type="caution">
    <text evidence="4">The sequence shown here is derived from an EMBL/GenBank/DDBJ whole genome shotgun (WGS) entry which is preliminary data.</text>
</comment>
<dbReference type="GO" id="GO:0008168">
    <property type="term" value="F:methyltransferase activity"/>
    <property type="evidence" value="ECO:0007669"/>
    <property type="project" value="UniProtKB-KW"/>
</dbReference>
<dbReference type="Proteomes" id="UP001139347">
    <property type="component" value="Unassembled WGS sequence"/>
</dbReference>
<dbReference type="EMBL" id="JALIRP010000016">
    <property type="protein sequence ID" value="MCJ8014912.1"/>
    <property type="molecule type" value="Genomic_DNA"/>
</dbReference>
<dbReference type="CDD" id="cd02440">
    <property type="entry name" value="AdoMet_MTases"/>
    <property type="match status" value="1"/>
</dbReference>
<proteinExistence type="predicted"/>
<dbReference type="PANTHER" id="PTHR44942">
    <property type="entry name" value="METHYLTRANSF_11 DOMAIN-CONTAINING PROTEIN"/>
    <property type="match status" value="1"/>
</dbReference>
<dbReference type="SUPFAM" id="SSF53335">
    <property type="entry name" value="S-adenosyl-L-methionine-dependent methyltransferases"/>
    <property type="match status" value="1"/>
</dbReference>
<dbReference type="Pfam" id="PF13649">
    <property type="entry name" value="Methyltransf_25"/>
    <property type="match status" value="1"/>
</dbReference>
<evidence type="ECO:0000313" key="4">
    <source>
        <dbReference type="EMBL" id="MCJ8014912.1"/>
    </source>
</evidence>
<gene>
    <name evidence="4" type="ORF">MUG84_24815</name>
</gene>
<evidence type="ECO:0000256" key="1">
    <source>
        <dbReference type="ARBA" id="ARBA00022603"/>
    </source>
</evidence>
<accession>A0A9X2B7F9</accession>
<name>A0A9X2B7F9_9BACL</name>
<dbReference type="RefSeq" id="WP_244730432.1">
    <property type="nucleotide sequence ID" value="NZ_JALIRP010000016.1"/>
</dbReference>
<evidence type="ECO:0000256" key="2">
    <source>
        <dbReference type="ARBA" id="ARBA00022679"/>
    </source>
</evidence>
<evidence type="ECO:0000259" key="3">
    <source>
        <dbReference type="Pfam" id="PF13649"/>
    </source>
</evidence>
<protein>
    <submittedName>
        <fullName evidence="4">Class I SAM-dependent methyltransferase</fullName>
    </submittedName>
</protein>
<organism evidence="4 5">
    <name type="scientific">Paenibacillus mangrovi</name>
    <dbReference type="NCBI Taxonomy" id="2931978"/>
    <lineage>
        <taxon>Bacteria</taxon>
        <taxon>Bacillati</taxon>
        <taxon>Bacillota</taxon>
        <taxon>Bacilli</taxon>
        <taxon>Bacillales</taxon>
        <taxon>Paenibacillaceae</taxon>
        <taxon>Paenibacillus</taxon>
    </lineage>
</organism>
<keyword evidence="5" id="KW-1185">Reference proteome</keyword>
<dbReference type="PANTHER" id="PTHR44942:SF4">
    <property type="entry name" value="METHYLTRANSFERASE TYPE 11 DOMAIN-CONTAINING PROTEIN"/>
    <property type="match status" value="1"/>
</dbReference>
<dbReference type="InterPro" id="IPR029063">
    <property type="entry name" value="SAM-dependent_MTases_sf"/>
</dbReference>
<keyword evidence="2" id="KW-0808">Transferase</keyword>
<keyword evidence="1 4" id="KW-0489">Methyltransferase</keyword>
<dbReference type="InterPro" id="IPR041698">
    <property type="entry name" value="Methyltransf_25"/>
</dbReference>